<feature type="domain" description="Peptidase S33 tripeptidyl aminopeptidase-like C-terminal" evidence="6">
    <location>
        <begin position="379"/>
        <end position="480"/>
    </location>
</feature>
<keyword evidence="3 7" id="KW-0378">Hydrolase</keyword>
<comment type="similarity">
    <text evidence="1">Belongs to the peptidase S33 family.</text>
</comment>
<reference evidence="7 8" key="1">
    <citation type="journal article" date="2019" name="Int. J. Syst. Evol. Microbiol.">
        <title>The Global Catalogue of Microorganisms (GCM) 10K type strain sequencing project: providing services to taxonomists for standard genome sequencing and annotation.</title>
        <authorList>
            <consortium name="The Broad Institute Genomics Platform"/>
            <consortium name="The Broad Institute Genome Sequencing Center for Infectious Disease"/>
            <person name="Wu L."/>
            <person name="Ma J."/>
        </authorList>
    </citation>
    <scope>NUCLEOTIDE SEQUENCE [LARGE SCALE GENOMIC DNA]</scope>
    <source>
        <strain evidence="7 8">JCM 16114</strain>
    </source>
</reference>
<gene>
    <name evidence="7" type="ORF">GCM10009850_118090</name>
</gene>
<dbReference type="Proteomes" id="UP001499843">
    <property type="component" value="Unassembled WGS sequence"/>
</dbReference>
<evidence type="ECO:0000256" key="3">
    <source>
        <dbReference type="ARBA" id="ARBA00022801"/>
    </source>
</evidence>
<dbReference type="Pfam" id="PF08386">
    <property type="entry name" value="Abhydrolase_4"/>
    <property type="match status" value="1"/>
</dbReference>
<comment type="caution">
    <text evidence="7">The sequence shown here is derived from an EMBL/GenBank/DDBJ whole genome shotgun (WGS) entry which is preliminary data.</text>
</comment>
<dbReference type="PANTHER" id="PTHR43248">
    <property type="entry name" value="2-SUCCINYL-6-HYDROXY-2,4-CYCLOHEXADIENE-1-CARBOXYLATE SYNTHASE"/>
    <property type="match status" value="1"/>
</dbReference>
<dbReference type="InterPro" id="IPR029058">
    <property type="entry name" value="AB_hydrolase_fold"/>
</dbReference>
<dbReference type="Gene3D" id="3.40.50.1820">
    <property type="entry name" value="alpha/beta hydrolase"/>
    <property type="match status" value="1"/>
</dbReference>
<dbReference type="Pfam" id="PF00561">
    <property type="entry name" value="Abhydrolase_1"/>
    <property type="match status" value="1"/>
</dbReference>
<evidence type="ECO:0000259" key="6">
    <source>
        <dbReference type="Pfam" id="PF08386"/>
    </source>
</evidence>
<feature type="signal peptide" evidence="4">
    <location>
        <begin position="1"/>
        <end position="25"/>
    </location>
</feature>
<evidence type="ECO:0000256" key="4">
    <source>
        <dbReference type="SAM" id="SignalP"/>
    </source>
</evidence>
<name>A0ABN3D3D2_9ACTN</name>
<protein>
    <submittedName>
        <fullName evidence="7">Alpha/beta hydrolase</fullName>
    </submittedName>
</protein>
<organism evidence="7 8">
    <name type="scientific">Nonomuraea monospora</name>
    <dbReference type="NCBI Taxonomy" id="568818"/>
    <lineage>
        <taxon>Bacteria</taxon>
        <taxon>Bacillati</taxon>
        <taxon>Actinomycetota</taxon>
        <taxon>Actinomycetes</taxon>
        <taxon>Streptosporangiales</taxon>
        <taxon>Streptosporangiaceae</taxon>
        <taxon>Nonomuraea</taxon>
    </lineage>
</organism>
<sequence>MKRRWRRTAAVAGVLAMAMTCPVGTSTSDRAGLSWTACGDGFSCATLRVPLNHRRPESGEQVDLAVIRLPASGERIGSLVVNPGGPGLSGVEYVRAARLVLGEKVRERFDVVGFDPRGVGRSAPVRCLTDPELDAFTALDGTPDSAAERAALEERARQFAEACRRHSGELLPHLGTADVARDLDLLRQALGERKLTYLGKSYGTLLGAVYAELFPGRVRAMVLDGALDPGASPLRLAAEQAVGFERALRSYAEDCVAAAGCPFSSRTVGGVLAEVSGLLRRTDERPLRGDGRRQVTQSVAVLGLLGPLHDPALWPELSEALRRAFKGDGTLLLRNADQFAGRRDDGGYSGEMAANMAVTCADHPTEPSMYGRFAGRRAPRFGAHLVWASLPCAYWPHRSSFDHALLRAEGAPPILIIGTERDPVTPYAWARRLAGELESGVLVTYEGDGHTAYASGSGCVDAVVEEYLVAGVVPGDGVVCPGIG</sequence>
<dbReference type="GO" id="GO:0016787">
    <property type="term" value="F:hydrolase activity"/>
    <property type="evidence" value="ECO:0007669"/>
    <property type="project" value="UniProtKB-KW"/>
</dbReference>
<dbReference type="InterPro" id="IPR013595">
    <property type="entry name" value="Pept_S33_TAP-like_C"/>
</dbReference>
<keyword evidence="2 4" id="KW-0732">Signal</keyword>
<feature type="chain" id="PRO_5047242884" evidence="4">
    <location>
        <begin position="26"/>
        <end position="484"/>
    </location>
</feature>
<dbReference type="EMBL" id="BAAAQX010000066">
    <property type="protein sequence ID" value="GAA2216340.1"/>
    <property type="molecule type" value="Genomic_DNA"/>
</dbReference>
<evidence type="ECO:0000256" key="1">
    <source>
        <dbReference type="ARBA" id="ARBA00010088"/>
    </source>
</evidence>
<dbReference type="InterPro" id="IPR000073">
    <property type="entry name" value="AB_hydrolase_1"/>
</dbReference>
<evidence type="ECO:0000259" key="5">
    <source>
        <dbReference type="Pfam" id="PF00561"/>
    </source>
</evidence>
<dbReference type="PANTHER" id="PTHR43248:SF29">
    <property type="entry name" value="TRIPEPTIDYL AMINOPEPTIDASE"/>
    <property type="match status" value="1"/>
</dbReference>
<feature type="domain" description="AB hydrolase-1" evidence="5">
    <location>
        <begin position="79"/>
        <end position="290"/>
    </location>
</feature>
<evidence type="ECO:0000313" key="7">
    <source>
        <dbReference type="EMBL" id="GAA2216340.1"/>
    </source>
</evidence>
<evidence type="ECO:0000313" key="8">
    <source>
        <dbReference type="Proteomes" id="UP001499843"/>
    </source>
</evidence>
<keyword evidence="8" id="KW-1185">Reference proteome</keyword>
<accession>A0ABN3D3D2</accession>
<evidence type="ECO:0000256" key="2">
    <source>
        <dbReference type="ARBA" id="ARBA00022729"/>
    </source>
</evidence>
<dbReference type="InterPro" id="IPR051601">
    <property type="entry name" value="Serine_prot/Carboxylest_S33"/>
</dbReference>
<dbReference type="SUPFAM" id="SSF53474">
    <property type="entry name" value="alpha/beta-Hydrolases"/>
    <property type="match status" value="1"/>
</dbReference>
<proteinExistence type="inferred from homology"/>